<evidence type="ECO:0000256" key="3">
    <source>
        <dbReference type="ARBA" id="ARBA00022676"/>
    </source>
</evidence>
<evidence type="ECO:0000256" key="5">
    <source>
        <dbReference type="ARBA" id="ARBA00022692"/>
    </source>
</evidence>
<dbReference type="AlphaFoldDB" id="A0A210QK26"/>
<keyword evidence="6" id="KW-0735">Signal-anchor</keyword>
<dbReference type="GO" id="GO:0000139">
    <property type="term" value="C:Golgi membrane"/>
    <property type="evidence" value="ECO:0007669"/>
    <property type="project" value="UniProtKB-SubCell"/>
</dbReference>
<dbReference type="GO" id="GO:0008194">
    <property type="term" value="F:UDP-glycosyltransferase activity"/>
    <property type="evidence" value="ECO:0007669"/>
    <property type="project" value="TreeGrafter"/>
</dbReference>
<dbReference type="FunFam" id="3.90.550.50:FF:000001">
    <property type="entry name" value="Hexosyltransferase"/>
    <property type="match status" value="2"/>
</dbReference>
<accession>A0A210QK26</accession>
<protein>
    <submittedName>
        <fullName evidence="11">Beta-1,3-galactosyltransferase brn</fullName>
    </submittedName>
</protein>
<organism evidence="11 12">
    <name type="scientific">Mizuhopecten yessoensis</name>
    <name type="common">Japanese scallop</name>
    <name type="synonym">Patinopecten yessoensis</name>
    <dbReference type="NCBI Taxonomy" id="6573"/>
    <lineage>
        <taxon>Eukaryota</taxon>
        <taxon>Metazoa</taxon>
        <taxon>Spiralia</taxon>
        <taxon>Lophotrochozoa</taxon>
        <taxon>Mollusca</taxon>
        <taxon>Bivalvia</taxon>
        <taxon>Autobranchia</taxon>
        <taxon>Pteriomorphia</taxon>
        <taxon>Pectinida</taxon>
        <taxon>Pectinoidea</taxon>
        <taxon>Pectinidae</taxon>
        <taxon>Mizuhopecten</taxon>
    </lineage>
</organism>
<keyword evidence="12" id="KW-1185">Reference proteome</keyword>
<keyword evidence="10" id="KW-0325">Glycoprotein</keyword>
<sequence>MQMQGKCVPKRKGILRVLAGLVAFTALSVFVELSVADWRYDIVANTNPEPPQDVLVIDIPPTAIPVKKEKIVYQSYEKDFAYPSFVNLSALVAEATRKNMTFIQNPPINYHPYRYNNVPANCRLPMDGGSTKRILIIVKSFVGNVEMRVAIRSLWEKIKDPYMALVFMLGEYPKENNGRRWPIDRENRIYKDLIQENFDDSYFNNTLKTIMGFNWAVNKCPQADLLLFHDDDYHVKYTNLSIHLRKVLAVNKTNIYSGSLAVKARPYRNRGERWFVTIHQYPFDVFPPYVGGGAYVVSADVARKFQMAFPHVRYLSFDDVYLGIVARKLDIIPTSDMLLDTLYPDALAQECSHKANELFRGQCPLAIKKRQIANTPEIVEESETNNTDNSSAMPYLSFENSFSFPLEANIRSAINGKIIHNHRINLRNINAHPYLYISEPAECKFAKHSQNIIVFVKSYVKNVEQRAAIRRMWNESLQTHSTSLKLVFLLGQGIYPEDKPPVEAEVETHKDILQEDFTEHYRNNTYKVVMALNWVMANKACFRTRLLLFLDDDYYVHQKELLTYLHGLSNHNTLFLGKVMKKQVPCRLERDKRNLVYKQYPFDMFPDYIKGGVFLLSFEVARKFQLSFPYVKYLPLDDVYLGIVAWKLHIDPKHDLVFDTSSRSALTYECSHVAARLIKGKCPLRGEVDAKQDLSVCG</sequence>
<keyword evidence="5" id="KW-0812">Transmembrane</keyword>
<comment type="caution">
    <text evidence="11">The sequence shown here is derived from an EMBL/GenBank/DDBJ whole genome shotgun (WGS) entry which is preliminary data.</text>
</comment>
<evidence type="ECO:0000256" key="8">
    <source>
        <dbReference type="ARBA" id="ARBA00023034"/>
    </source>
</evidence>
<dbReference type="Proteomes" id="UP000242188">
    <property type="component" value="Unassembled WGS sequence"/>
</dbReference>
<keyword evidence="9" id="KW-0472">Membrane</keyword>
<keyword evidence="4 11" id="KW-0808">Transferase</keyword>
<evidence type="ECO:0000256" key="7">
    <source>
        <dbReference type="ARBA" id="ARBA00022989"/>
    </source>
</evidence>
<evidence type="ECO:0000313" key="11">
    <source>
        <dbReference type="EMBL" id="OWF49089.1"/>
    </source>
</evidence>
<dbReference type="EMBL" id="NEDP02003256">
    <property type="protein sequence ID" value="OWF49089.1"/>
    <property type="molecule type" value="Genomic_DNA"/>
</dbReference>
<evidence type="ECO:0000256" key="9">
    <source>
        <dbReference type="ARBA" id="ARBA00023136"/>
    </source>
</evidence>
<name>A0A210QK26_MIZYE</name>
<dbReference type="InterPro" id="IPR002659">
    <property type="entry name" value="Glyco_trans_31"/>
</dbReference>
<evidence type="ECO:0000256" key="4">
    <source>
        <dbReference type="ARBA" id="ARBA00022679"/>
    </source>
</evidence>
<dbReference type="GO" id="GO:0006493">
    <property type="term" value="P:protein O-linked glycosylation"/>
    <property type="evidence" value="ECO:0007669"/>
    <property type="project" value="TreeGrafter"/>
</dbReference>
<evidence type="ECO:0000256" key="10">
    <source>
        <dbReference type="ARBA" id="ARBA00023180"/>
    </source>
</evidence>
<dbReference type="PANTHER" id="PTHR11214">
    <property type="entry name" value="BETA-1,3-N-ACETYLGLUCOSAMINYLTRANSFERASE"/>
    <property type="match status" value="1"/>
</dbReference>
<dbReference type="Pfam" id="PF01762">
    <property type="entry name" value="Galactosyl_T"/>
    <property type="match status" value="2"/>
</dbReference>
<dbReference type="PANTHER" id="PTHR11214:SF349">
    <property type="entry name" value="BETA-1,3-GALACTOSYLTRANSFERASE BRN"/>
    <property type="match status" value="1"/>
</dbReference>
<comment type="similarity">
    <text evidence="2">Belongs to the glycosyltransferase 31 family.</text>
</comment>
<keyword evidence="8" id="KW-0333">Golgi apparatus</keyword>
<gene>
    <name evidence="11" type="ORF">KP79_PYT20664</name>
</gene>
<dbReference type="OrthoDB" id="5957813at2759"/>
<evidence type="ECO:0000256" key="6">
    <source>
        <dbReference type="ARBA" id="ARBA00022968"/>
    </source>
</evidence>
<reference evidence="11 12" key="1">
    <citation type="journal article" date="2017" name="Nat. Ecol. Evol.">
        <title>Scallop genome provides insights into evolution of bilaterian karyotype and development.</title>
        <authorList>
            <person name="Wang S."/>
            <person name="Zhang J."/>
            <person name="Jiao W."/>
            <person name="Li J."/>
            <person name="Xun X."/>
            <person name="Sun Y."/>
            <person name="Guo X."/>
            <person name="Huan P."/>
            <person name="Dong B."/>
            <person name="Zhang L."/>
            <person name="Hu X."/>
            <person name="Sun X."/>
            <person name="Wang J."/>
            <person name="Zhao C."/>
            <person name="Wang Y."/>
            <person name="Wang D."/>
            <person name="Huang X."/>
            <person name="Wang R."/>
            <person name="Lv J."/>
            <person name="Li Y."/>
            <person name="Zhang Z."/>
            <person name="Liu B."/>
            <person name="Lu W."/>
            <person name="Hui Y."/>
            <person name="Liang J."/>
            <person name="Zhou Z."/>
            <person name="Hou R."/>
            <person name="Li X."/>
            <person name="Liu Y."/>
            <person name="Li H."/>
            <person name="Ning X."/>
            <person name="Lin Y."/>
            <person name="Zhao L."/>
            <person name="Xing Q."/>
            <person name="Dou J."/>
            <person name="Li Y."/>
            <person name="Mao J."/>
            <person name="Guo H."/>
            <person name="Dou H."/>
            <person name="Li T."/>
            <person name="Mu C."/>
            <person name="Jiang W."/>
            <person name="Fu Q."/>
            <person name="Fu X."/>
            <person name="Miao Y."/>
            <person name="Liu J."/>
            <person name="Yu Q."/>
            <person name="Li R."/>
            <person name="Liao H."/>
            <person name="Li X."/>
            <person name="Kong Y."/>
            <person name="Jiang Z."/>
            <person name="Chourrout D."/>
            <person name="Li R."/>
            <person name="Bao Z."/>
        </authorList>
    </citation>
    <scope>NUCLEOTIDE SEQUENCE [LARGE SCALE GENOMIC DNA]</scope>
    <source>
        <strain evidence="11 12">PY_sf001</strain>
    </source>
</reference>
<evidence type="ECO:0000313" key="12">
    <source>
        <dbReference type="Proteomes" id="UP000242188"/>
    </source>
</evidence>
<evidence type="ECO:0000256" key="2">
    <source>
        <dbReference type="ARBA" id="ARBA00008661"/>
    </source>
</evidence>
<keyword evidence="7" id="KW-1133">Transmembrane helix</keyword>
<keyword evidence="3 11" id="KW-0328">Glycosyltransferase</keyword>
<dbReference type="GO" id="GO:0016758">
    <property type="term" value="F:hexosyltransferase activity"/>
    <property type="evidence" value="ECO:0007669"/>
    <property type="project" value="InterPro"/>
</dbReference>
<comment type="subcellular location">
    <subcellularLocation>
        <location evidence="1">Golgi apparatus membrane</location>
        <topology evidence="1">Single-pass type II membrane protein</topology>
    </subcellularLocation>
</comment>
<dbReference type="Gene3D" id="3.90.550.50">
    <property type="match status" value="2"/>
</dbReference>
<proteinExistence type="inferred from homology"/>
<evidence type="ECO:0000256" key="1">
    <source>
        <dbReference type="ARBA" id="ARBA00004323"/>
    </source>
</evidence>